<keyword evidence="4" id="KW-1185">Reference proteome</keyword>
<name>A0A2N5T7T5_9BASI</name>
<feature type="region of interest" description="Disordered" evidence="1">
    <location>
        <begin position="144"/>
        <end position="164"/>
    </location>
</feature>
<evidence type="ECO:0000313" key="5">
    <source>
        <dbReference type="Proteomes" id="UP000235392"/>
    </source>
</evidence>
<dbReference type="STRING" id="200324.A0A2N5T7T5"/>
<reference evidence="4 5" key="1">
    <citation type="submission" date="2017-11" db="EMBL/GenBank/DDBJ databases">
        <title>De novo assembly and phasing of dikaryotic genomes from two isolates of Puccinia coronata f. sp. avenae, the causal agent of oat crown rust.</title>
        <authorList>
            <person name="Miller M.E."/>
            <person name="Zhang Y."/>
            <person name="Omidvar V."/>
            <person name="Sperschneider J."/>
            <person name="Schwessinger B."/>
            <person name="Raley C."/>
            <person name="Palmer J.M."/>
            <person name="Garnica D."/>
            <person name="Upadhyaya N."/>
            <person name="Rathjen J."/>
            <person name="Taylor J.M."/>
            <person name="Park R.F."/>
            <person name="Dodds P.N."/>
            <person name="Hirsch C.D."/>
            <person name="Kianian S.F."/>
            <person name="Figueroa M."/>
        </authorList>
    </citation>
    <scope>NUCLEOTIDE SEQUENCE [LARGE SCALE GENOMIC DNA]</scope>
    <source>
        <strain evidence="2">12NC29</strain>
        <strain evidence="3">12SD80</strain>
    </source>
</reference>
<evidence type="ECO:0000256" key="1">
    <source>
        <dbReference type="SAM" id="MobiDB-lite"/>
    </source>
</evidence>
<evidence type="ECO:0000313" key="4">
    <source>
        <dbReference type="Proteomes" id="UP000235388"/>
    </source>
</evidence>
<dbReference type="OrthoDB" id="6428372at2759"/>
<evidence type="ECO:0000313" key="3">
    <source>
        <dbReference type="EMBL" id="PLW49777.1"/>
    </source>
</evidence>
<feature type="region of interest" description="Disordered" evidence="1">
    <location>
        <begin position="1"/>
        <end position="46"/>
    </location>
</feature>
<comment type="caution">
    <text evidence="2">The sequence shown here is derived from an EMBL/GenBank/DDBJ whole genome shotgun (WGS) entry which is preliminary data.</text>
</comment>
<dbReference type="AlphaFoldDB" id="A0A2N5T7T5"/>
<organism evidence="2 4">
    <name type="scientific">Puccinia coronata f. sp. avenae</name>
    <dbReference type="NCBI Taxonomy" id="200324"/>
    <lineage>
        <taxon>Eukaryota</taxon>
        <taxon>Fungi</taxon>
        <taxon>Dikarya</taxon>
        <taxon>Basidiomycota</taxon>
        <taxon>Pucciniomycotina</taxon>
        <taxon>Pucciniomycetes</taxon>
        <taxon>Pucciniales</taxon>
        <taxon>Pucciniaceae</taxon>
        <taxon>Puccinia</taxon>
    </lineage>
</organism>
<dbReference type="EMBL" id="PGCI01000014">
    <property type="protein sequence ID" value="PLW49777.1"/>
    <property type="molecule type" value="Genomic_DNA"/>
</dbReference>
<evidence type="ECO:0000313" key="2">
    <source>
        <dbReference type="EMBL" id="PLW21557.1"/>
    </source>
</evidence>
<dbReference type="Proteomes" id="UP000235392">
    <property type="component" value="Unassembled WGS sequence"/>
</dbReference>
<dbReference type="Proteomes" id="UP000235388">
    <property type="component" value="Unassembled WGS sequence"/>
</dbReference>
<sequence length="306" mass="33583">MYPSHSGGYPAPAGRYQSHSGGYLAPAGRYPSHSGRYPAPAGRYPSHSGGYLPTGAVYRSGSRKSGKIAPGTRIPAQNTLRQACLEGTPRAQLRKIPSDQPTRCRNTQHLAADPPRTPRRIGLLLIAVPTLTQQAMEGRQSAIIQSQASQTPPTKTTGAPIYQPTPMSEFPCKLRWTIHFGQRPILIPASHLQHQICIMAPKAPKAPKEPKAPNNSNSITEVAEADMPALHERTRKANMWYPSIQVISAAPPANIVSATRCQESGKGKPADKCRQVFEWTNNHFIDLIRFVGRLYKKHHELVDSKD</sequence>
<dbReference type="EMBL" id="PGCJ01000782">
    <property type="protein sequence ID" value="PLW21557.1"/>
    <property type="molecule type" value="Genomic_DNA"/>
</dbReference>
<proteinExistence type="predicted"/>
<protein>
    <submittedName>
        <fullName evidence="2">Uncharacterized protein</fullName>
    </submittedName>
</protein>
<gene>
    <name evidence="2" type="ORF">PCANC_03961</name>
    <name evidence="3" type="ORF">PCASD_01540</name>
</gene>
<accession>A0A2N5T7T5</accession>